<evidence type="ECO:0000313" key="2">
    <source>
        <dbReference type="Proteomes" id="UP000198407"/>
    </source>
</evidence>
<reference evidence="2" key="1">
    <citation type="submission" date="2017-06" db="EMBL/GenBank/DDBJ databases">
        <authorList>
            <person name="Varghese N."/>
            <person name="Submissions S."/>
        </authorList>
    </citation>
    <scope>NUCLEOTIDE SEQUENCE [LARGE SCALE GENOMIC DNA]</scope>
    <source>
        <strain evidence="2">DSM 22348</strain>
    </source>
</reference>
<keyword evidence="2" id="KW-1185">Reference proteome</keyword>
<dbReference type="Gene3D" id="3.10.450.530">
    <property type="entry name" value="Ribonuclease toxin, BrnT, of type II toxin-antitoxin system"/>
    <property type="match status" value="1"/>
</dbReference>
<proteinExistence type="predicted"/>
<dbReference type="AlphaFoldDB" id="A0A239CXA6"/>
<dbReference type="Proteomes" id="UP000198407">
    <property type="component" value="Unassembled WGS sequence"/>
</dbReference>
<dbReference type="Pfam" id="PF04365">
    <property type="entry name" value="BrnT_toxin"/>
    <property type="match status" value="1"/>
</dbReference>
<dbReference type="EMBL" id="FZOL01000005">
    <property type="protein sequence ID" value="SNS24740.1"/>
    <property type="molecule type" value="Genomic_DNA"/>
</dbReference>
<organism evidence="1 2">
    <name type="scientific">Pseudomonas japonica</name>
    <dbReference type="NCBI Taxonomy" id="256466"/>
    <lineage>
        <taxon>Bacteria</taxon>
        <taxon>Pseudomonadati</taxon>
        <taxon>Pseudomonadota</taxon>
        <taxon>Gammaproteobacteria</taxon>
        <taxon>Pseudomonadales</taxon>
        <taxon>Pseudomonadaceae</taxon>
        <taxon>Pseudomonas</taxon>
    </lineage>
</organism>
<evidence type="ECO:0000313" key="1">
    <source>
        <dbReference type="EMBL" id="SNS24740.1"/>
    </source>
</evidence>
<accession>A0A239CXA6</accession>
<dbReference type="InterPro" id="IPR038573">
    <property type="entry name" value="BrnT_sf"/>
</dbReference>
<gene>
    <name evidence="1" type="ORF">SAMN05444352_105108</name>
</gene>
<name>A0A239CXA6_9PSED</name>
<sequence length="101" mass="12089">MYSCKYTGPFFFEWDHDKNQANIRKHGIDFESVKDMFRYPMLVMPDTREDYGEERTVSLGWLKEHVGVVVFTERRGDVIRIISVRKATREESRTYAKTFQN</sequence>
<dbReference type="OrthoDB" id="9802417at2"/>
<protein>
    <submittedName>
        <fullName evidence="1">Uncharacterized protein</fullName>
    </submittedName>
</protein>
<dbReference type="InterPro" id="IPR007460">
    <property type="entry name" value="BrnT_toxin"/>
</dbReference>
<dbReference type="STRING" id="1215104.GCA_000730585_05467"/>
<dbReference type="RefSeq" id="WP_042120872.1">
    <property type="nucleotide sequence ID" value="NZ_FZOL01000005.1"/>
</dbReference>